<evidence type="ECO:0000256" key="3">
    <source>
        <dbReference type="ARBA" id="ARBA00022827"/>
    </source>
</evidence>
<evidence type="ECO:0000313" key="7">
    <source>
        <dbReference type="EMBL" id="MDE1463557.1"/>
    </source>
</evidence>
<protein>
    <submittedName>
        <fullName evidence="7">GMC family oxidoreductase</fullName>
    </submittedName>
</protein>
<feature type="domain" description="Glucose-methanol-choline oxidoreductase N-terminal" evidence="5">
    <location>
        <begin position="78"/>
        <end position="298"/>
    </location>
</feature>
<comment type="caution">
    <text evidence="7">The sequence shown here is derived from an EMBL/GenBank/DDBJ whole genome shotgun (WGS) entry which is preliminary data.</text>
</comment>
<dbReference type="InterPro" id="IPR007867">
    <property type="entry name" value="GMC_OxRtase_C"/>
</dbReference>
<dbReference type="InterPro" id="IPR036188">
    <property type="entry name" value="FAD/NAD-bd_sf"/>
</dbReference>
<evidence type="ECO:0000256" key="4">
    <source>
        <dbReference type="ARBA" id="ARBA00023002"/>
    </source>
</evidence>
<accession>A0ABT5UDH4</accession>
<comment type="similarity">
    <text evidence="1">Belongs to the GMC oxidoreductase family.</text>
</comment>
<dbReference type="EMBL" id="JAPMOU010000022">
    <property type="protein sequence ID" value="MDE1463557.1"/>
    <property type="molecule type" value="Genomic_DNA"/>
</dbReference>
<name>A0ABT5UDH4_9GAMM</name>
<evidence type="ECO:0000313" key="8">
    <source>
        <dbReference type="Proteomes" id="UP001528823"/>
    </source>
</evidence>
<dbReference type="Gene3D" id="3.50.50.60">
    <property type="entry name" value="FAD/NAD(P)-binding domain"/>
    <property type="match status" value="2"/>
</dbReference>
<keyword evidence="3" id="KW-0274">FAD</keyword>
<sequence length="529" mass="57636">MAIPDPIQQGIKKGWQVVNGLKITKPSVFEADVVIIGTGAGGGIAAEILSNAGLTVLMVEEGLLRSSNDFNMDEHIAYAELYQEGGGRSTKDGAITIMQGKAVGGTTVVNWTSCFHTPDTTLQFWQDQFSVTGITAETLAPWYQYIEKRLNIGSWDVPPNPNNAVLKAGCEKLGYQVASIPRNVKGCWNLGYCGTGCPTNAKQSMLVTTIPTALNNNATLLYASVAQRFNWQQDRINHLICYPLKQANGVLNKQAPITIKAKHYLLAAGAIGSPAILLRSNVPDPYRRIGQRTFLHPVTMSAAQMSEEIAGYAGAPQSIYSDHFQWPDDDSMGFKLEVPPLQPVLASVLMKKTGDELHQRMLKLPYTQVLLALLRDGFHPESQGGRVVLRNDGSPVLDYPLTPYIWRAVKKSLLVMAEIQFAAGAKQVFPAHIDSTLTSNWLEVKAHINNLDLVTYKTLLGSAHVMGGCGMGEKPYNSVVNSESRFHYFDNLSILDGSVFPTSVGANPQLSIYALSALQSSRLASELKS</sequence>
<dbReference type="SUPFAM" id="SSF51905">
    <property type="entry name" value="FAD/NAD(P)-binding domain"/>
    <property type="match status" value="1"/>
</dbReference>
<reference evidence="7 8" key="1">
    <citation type="submission" date="2022-11" db="EMBL/GenBank/DDBJ databases">
        <title>Spartinivicinus poritis sp. nov., isolated from scleractinian coral Porites lutea.</title>
        <authorList>
            <person name="Zhang G."/>
            <person name="Cai L."/>
            <person name="Wei Q."/>
        </authorList>
    </citation>
    <scope>NUCLEOTIDE SEQUENCE [LARGE SCALE GENOMIC DNA]</scope>
    <source>
        <strain evidence="7 8">A2-2</strain>
    </source>
</reference>
<gene>
    <name evidence="7" type="ORF">ORQ98_16510</name>
</gene>
<dbReference type="Proteomes" id="UP001528823">
    <property type="component" value="Unassembled WGS sequence"/>
</dbReference>
<evidence type="ECO:0000256" key="1">
    <source>
        <dbReference type="ARBA" id="ARBA00010790"/>
    </source>
</evidence>
<dbReference type="RefSeq" id="WP_274689896.1">
    <property type="nucleotide sequence ID" value="NZ_JAPMOU010000022.1"/>
</dbReference>
<evidence type="ECO:0000256" key="2">
    <source>
        <dbReference type="ARBA" id="ARBA00022630"/>
    </source>
</evidence>
<keyword evidence="2" id="KW-0285">Flavoprotein</keyword>
<keyword evidence="4" id="KW-0560">Oxidoreductase</keyword>
<dbReference type="PANTHER" id="PTHR46056">
    <property type="entry name" value="LONG-CHAIN-ALCOHOL OXIDASE"/>
    <property type="match status" value="1"/>
</dbReference>
<feature type="domain" description="Glucose-methanol-choline oxidoreductase C-terminal" evidence="6">
    <location>
        <begin position="380"/>
        <end position="515"/>
    </location>
</feature>
<keyword evidence="8" id="KW-1185">Reference proteome</keyword>
<dbReference type="Pfam" id="PF00732">
    <property type="entry name" value="GMC_oxred_N"/>
    <property type="match status" value="1"/>
</dbReference>
<dbReference type="InterPro" id="IPR000172">
    <property type="entry name" value="GMC_OxRdtase_N"/>
</dbReference>
<evidence type="ECO:0000259" key="6">
    <source>
        <dbReference type="Pfam" id="PF05199"/>
    </source>
</evidence>
<organism evidence="7 8">
    <name type="scientific">Spartinivicinus poritis</name>
    <dbReference type="NCBI Taxonomy" id="2994640"/>
    <lineage>
        <taxon>Bacteria</taxon>
        <taxon>Pseudomonadati</taxon>
        <taxon>Pseudomonadota</taxon>
        <taxon>Gammaproteobacteria</taxon>
        <taxon>Oceanospirillales</taxon>
        <taxon>Zooshikellaceae</taxon>
        <taxon>Spartinivicinus</taxon>
    </lineage>
</organism>
<proteinExistence type="inferred from homology"/>
<evidence type="ECO:0000259" key="5">
    <source>
        <dbReference type="Pfam" id="PF00732"/>
    </source>
</evidence>
<dbReference type="Pfam" id="PF05199">
    <property type="entry name" value="GMC_oxred_C"/>
    <property type="match status" value="1"/>
</dbReference>
<dbReference type="PANTHER" id="PTHR46056:SF12">
    <property type="entry name" value="LONG-CHAIN-ALCOHOL OXIDASE"/>
    <property type="match status" value="1"/>
</dbReference>